<dbReference type="InterPro" id="IPR035906">
    <property type="entry name" value="MetI-like_sf"/>
</dbReference>
<feature type="transmembrane region" description="Helical" evidence="7">
    <location>
        <begin position="38"/>
        <end position="58"/>
    </location>
</feature>
<evidence type="ECO:0000256" key="1">
    <source>
        <dbReference type="ARBA" id="ARBA00004651"/>
    </source>
</evidence>
<dbReference type="InterPro" id="IPR000515">
    <property type="entry name" value="MetI-like"/>
</dbReference>
<comment type="subcellular location">
    <subcellularLocation>
        <location evidence="1 7">Cell membrane</location>
        <topology evidence="1 7">Multi-pass membrane protein</topology>
    </subcellularLocation>
</comment>
<keyword evidence="3" id="KW-1003">Cell membrane</keyword>
<dbReference type="SUPFAM" id="SSF161098">
    <property type="entry name" value="MetI-like"/>
    <property type="match status" value="1"/>
</dbReference>
<evidence type="ECO:0000256" key="7">
    <source>
        <dbReference type="RuleBase" id="RU363032"/>
    </source>
</evidence>
<keyword evidence="10" id="KW-1185">Reference proteome</keyword>
<keyword evidence="6 7" id="KW-0472">Membrane</keyword>
<evidence type="ECO:0000313" key="9">
    <source>
        <dbReference type="EMBL" id="SEP27794.1"/>
    </source>
</evidence>
<evidence type="ECO:0000256" key="2">
    <source>
        <dbReference type="ARBA" id="ARBA00022448"/>
    </source>
</evidence>
<dbReference type="GO" id="GO:0055085">
    <property type="term" value="P:transmembrane transport"/>
    <property type="evidence" value="ECO:0007669"/>
    <property type="project" value="InterPro"/>
</dbReference>
<dbReference type="EMBL" id="FODY01000016">
    <property type="protein sequence ID" value="SEP27794.1"/>
    <property type="molecule type" value="Genomic_DNA"/>
</dbReference>
<gene>
    <name evidence="9" type="ORF">SAMN04490178_11624</name>
</gene>
<feature type="transmembrane region" description="Helical" evidence="7">
    <location>
        <begin position="168"/>
        <end position="187"/>
    </location>
</feature>
<keyword evidence="4 7" id="KW-0812">Transmembrane</keyword>
<protein>
    <submittedName>
        <fullName evidence="9">ABC-type nitrate/sulfonate/bicarbonate transport system, permease component</fullName>
    </submittedName>
</protein>
<sequence length="255" mass="27797">MTVISHAKRLLTDKAAVCLFLVAWEAGARLGLVNNMFIPPLSGILTTIWDLLLAGSLLPHIAISLERSLGGFALAAAIAIPLGLVMGGWFPKLELVLEPLFALAAQANPFILFHVIILFLGIGEATKLTIIAWICLWPVLFNTMNGVRQVEPALLKAALSFGLKRRQIFFRVVLPAAAPAIFTGLRLSAGYSFFLLIAAEMMGASSGLGWFILYSQENFNIHWIFAGAVVIALLGLAIDTVLVFMEKRLIVWRID</sequence>
<proteinExistence type="inferred from homology"/>
<evidence type="ECO:0000256" key="4">
    <source>
        <dbReference type="ARBA" id="ARBA00022692"/>
    </source>
</evidence>
<evidence type="ECO:0000256" key="5">
    <source>
        <dbReference type="ARBA" id="ARBA00022989"/>
    </source>
</evidence>
<dbReference type="OrthoDB" id="9804353at2"/>
<dbReference type="Gene3D" id="1.10.3720.10">
    <property type="entry name" value="MetI-like"/>
    <property type="match status" value="1"/>
</dbReference>
<keyword evidence="2 7" id="KW-0813">Transport</keyword>
<dbReference type="AlphaFoldDB" id="A0A1H8WJC4"/>
<evidence type="ECO:0000256" key="6">
    <source>
        <dbReference type="ARBA" id="ARBA00023136"/>
    </source>
</evidence>
<feature type="transmembrane region" description="Helical" evidence="7">
    <location>
        <begin position="102"/>
        <end position="123"/>
    </location>
</feature>
<dbReference type="CDD" id="cd06261">
    <property type="entry name" value="TM_PBP2"/>
    <property type="match status" value="1"/>
</dbReference>
<dbReference type="RefSeq" id="WP_091748228.1">
    <property type="nucleotide sequence ID" value="NZ_FODY01000016.1"/>
</dbReference>
<dbReference type="STRING" id="112903.SAMN04490178_11624"/>
<keyword evidence="5 7" id="KW-1133">Transmembrane helix</keyword>
<dbReference type="Pfam" id="PF00528">
    <property type="entry name" value="BPD_transp_1"/>
    <property type="match status" value="1"/>
</dbReference>
<dbReference type="GO" id="GO:0005886">
    <property type="term" value="C:plasma membrane"/>
    <property type="evidence" value="ECO:0007669"/>
    <property type="project" value="UniProtKB-SubCell"/>
</dbReference>
<evidence type="ECO:0000256" key="3">
    <source>
        <dbReference type="ARBA" id="ARBA00022475"/>
    </source>
</evidence>
<feature type="transmembrane region" description="Helical" evidence="7">
    <location>
        <begin position="130"/>
        <end position="148"/>
    </location>
</feature>
<evidence type="ECO:0000259" key="8">
    <source>
        <dbReference type="PROSITE" id="PS50928"/>
    </source>
</evidence>
<organism evidence="9 10">
    <name type="scientific">Propionispora vibrioides</name>
    <dbReference type="NCBI Taxonomy" id="112903"/>
    <lineage>
        <taxon>Bacteria</taxon>
        <taxon>Bacillati</taxon>
        <taxon>Bacillota</taxon>
        <taxon>Negativicutes</taxon>
        <taxon>Selenomonadales</taxon>
        <taxon>Sporomusaceae</taxon>
        <taxon>Propionispora</taxon>
    </lineage>
</organism>
<evidence type="ECO:0000313" key="10">
    <source>
        <dbReference type="Proteomes" id="UP000198847"/>
    </source>
</evidence>
<name>A0A1H8WJC4_9FIRM</name>
<dbReference type="PANTHER" id="PTHR30151">
    <property type="entry name" value="ALKANE SULFONATE ABC TRANSPORTER-RELATED, MEMBRANE SUBUNIT"/>
    <property type="match status" value="1"/>
</dbReference>
<dbReference type="PROSITE" id="PS50928">
    <property type="entry name" value="ABC_TM1"/>
    <property type="match status" value="1"/>
</dbReference>
<comment type="similarity">
    <text evidence="7">Belongs to the binding-protein-dependent transport system permease family.</text>
</comment>
<dbReference type="PANTHER" id="PTHR30151:SF0">
    <property type="entry name" value="ABC TRANSPORTER PERMEASE PROTEIN MJ0413-RELATED"/>
    <property type="match status" value="1"/>
</dbReference>
<feature type="transmembrane region" description="Helical" evidence="7">
    <location>
        <begin position="70"/>
        <end position="90"/>
    </location>
</feature>
<reference evidence="9 10" key="1">
    <citation type="submission" date="2016-10" db="EMBL/GenBank/DDBJ databases">
        <authorList>
            <person name="de Groot N.N."/>
        </authorList>
    </citation>
    <scope>NUCLEOTIDE SEQUENCE [LARGE SCALE GENOMIC DNA]</scope>
    <source>
        <strain evidence="9 10">DSM 13305</strain>
    </source>
</reference>
<dbReference type="Proteomes" id="UP000198847">
    <property type="component" value="Unassembled WGS sequence"/>
</dbReference>
<feature type="transmembrane region" description="Helical" evidence="7">
    <location>
        <begin position="221"/>
        <end position="245"/>
    </location>
</feature>
<feature type="domain" description="ABC transmembrane type-1" evidence="8">
    <location>
        <begin position="61"/>
        <end position="242"/>
    </location>
</feature>
<accession>A0A1H8WJC4</accession>
<feature type="transmembrane region" description="Helical" evidence="7">
    <location>
        <begin position="194"/>
        <end position="215"/>
    </location>
</feature>